<dbReference type="GO" id="GO:0017056">
    <property type="term" value="F:structural constituent of nuclear pore"/>
    <property type="evidence" value="ECO:0007669"/>
    <property type="project" value="InterPro"/>
</dbReference>
<dbReference type="Proteomes" id="UP000198341">
    <property type="component" value="Chromosome 12"/>
</dbReference>
<dbReference type="InterPro" id="IPR037624">
    <property type="entry name" value="Nup133-like"/>
</dbReference>
<dbReference type="EMBL" id="FO082267">
    <property type="protein sequence ID" value="CCO18917.1"/>
    <property type="molecule type" value="Genomic_DNA"/>
</dbReference>
<proteinExistence type="predicted"/>
<sequence>MEALFTLPEAFTRRSSPGSSPSSAAITARIKIEEEEEQPLAFLYEKTKKHWNGQHVVSIASCTRSTATKENDDEEEEEEGTMRTFQNEMVSSSTSTADDADVDDILCDIVTTTAKKRVCVVASKRTGVVSFLLEETEEEETEEEREESIHGKCFGERERSNNRLTTLIASAMSDGGVVALLGDANGDVWCARCDDTVRGCVVDKCERREGPELTVGSEYDYSSTPRKGGGSGGEGGGRGGAGSLLASPSTAAARIASKISKKAGSFLFQNGSEQPVVAMMWAEMSREALRGGNTGMNTVQRMFFVAKEKGAMEMWMCSLDSSVMTPEMVCSCDVNEKLVAKTNAFSKVLDSDWISVPNGSRIGSSNSNNRFLSVVLCESLQFAKVAHVFEMAKNTGESSASTLEANLVRSFEIAASECDRVALSRNGNAIVTYSNTSFIGGARGQANATCHYGEHFHKSMVLKESVASVCRSLREYNSFLALDPSRCVWTFSPPDSEEYASPPQATSAQPFTSPIKSRIVDVRKQMFSPLVREAHEMKLDDDNNPRSPYASVSTAYDDSARAADARFVKDAFENLNNYEGIAELAAKQTIAGPAKATKPFAAHSAALVDTLPKRWAGATSRSGKGLRTLLEEKARVHEKYAKFLVDSGAWENTTPSEKMEVLRHGETTFALLRLRALLDQLKMEETEKHRSLLSDIVRFAGEGIAKGDNTLTRLVRDDAIDVDDIFFSRSSFFSDVFWNATRAVVEQKIKEASQQTQRLADDVEYECINQAARIVSIALECSNEYRRCWSDLYPAQRVSVEENWTSQASARECMRTISKFSIDVFNARKRLDVGVPLFTVAQPLLDASASNVLYARTERSLMEYKSDRTLILPTLLLCARAHVCPAENVAATCESHFGYDELFTFCDAEGGKARLFHYMRTLKAEDAAPFNENGFAFYVFEKIFNSSSSSRRVSALLRELPDEFSEHLSHFFMTSNDTAKWAHEIGRNEFEKAGESLQKIGLLSEAKLAYLVSGGEEAEEKIDRINSKLLF</sequence>
<name>K8EL43_9CHLO</name>
<feature type="region of interest" description="Disordered" evidence="4">
    <location>
        <begin position="63"/>
        <end position="96"/>
    </location>
</feature>
<comment type="subcellular location">
    <subcellularLocation>
        <location evidence="1">Nucleus</location>
    </subcellularLocation>
</comment>
<dbReference type="GO" id="GO:0006606">
    <property type="term" value="P:protein import into nucleus"/>
    <property type="evidence" value="ECO:0007669"/>
    <property type="project" value="TreeGrafter"/>
</dbReference>
<evidence type="ECO:0000256" key="4">
    <source>
        <dbReference type="SAM" id="MobiDB-lite"/>
    </source>
</evidence>
<dbReference type="KEGG" id="bpg:Bathy12g01320"/>
<gene>
    <name evidence="5" type="ordered locus">Bathy12g01320</name>
</gene>
<feature type="region of interest" description="Disordered" evidence="4">
    <location>
        <begin position="1"/>
        <end position="26"/>
    </location>
</feature>
<dbReference type="STRING" id="41875.K8EL43"/>
<dbReference type="GO" id="GO:0016973">
    <property type="term" value="P:poly(A)+ mRNA export from nucleus"/>
    <property type="evidence" value="ECO:0007669"/>
    <property type="project" value="TreeGrafter"/>
</dbReference>
<feature type="compositionally biased region" description="Gly residues" evidence="4">
    <location>
        <begin position="227"/>
        <end position="242"/>
    </location>
</feature>
<keyword evidence="2" id="KW-0813">Transport</keyword>
<feature type="region of interest" description="Disordered" evidence="4">
    <location>
        <begin position="215"/>
        <end position="243"/>
    </location>
</feature>
<keyword evidence="6" id="KW-1185">Reference proteome</keyword>
<evidence type="ECO:0000313" key="5">
    <source>
        <dbReference type="EMBL" id="CCO18917.1"/>
    </source>
</evidence>
<dbReference type="GO" id="GO:0000972">
    <property type="term" value="P:transcription-dependent tethering of RNA polymerase II gene DNA at nuclear periphery"/>
    <property type="evidence" value="ECO:0007669"/>
    <property type="project" value="TreeGrafter"/>
</dbReference>
<dbReference type="OrthoDB" id="103454at2759"/>
<reference evidence="5 6" key="1">
    <citation type="submission" date="2011-10" db="EMBL/GenBank/DDBJ databases">
        <authorList>
            <person name="Genoscope - CEA"/>
        </authorList>
    </citation>
    <scope>NUCLEOTIDE SEQUENCE [LARGE SCALE GENOMIC DNA]</scope>
    <source>
        <strain evidence="5 6">RCC 1105</strain>
    </source>
</reference>
<organism evidence="5 6">
    <name type="scientific">Bathycoccus prasinos</name>
    <dbReference type="NCBI Taxonomy" id="41875"/>
    <lineage>
        <taxon>Eukaryota</taxon>
        <taxon>Viridiplantae</taxon>
        <taxon>Chlorophyta</taxon>
        <taxon>Mamiellophyceae</taxon>
        <taxon>Mamiellales</taxon>
        <taxon>Bathycoccaceae</taxon>
        <taxon>Bathycoccus</taxon>
    </lineage>
</organism>
<evidence type="ECO:0000256" key="1">
    <source>
        <dbReference type="ARBA" id="ARBA00004123"/>
    </source>
</evidence>
<evidence type="ECO:0000256" key="3">
    <source>
        <dbReference type="ARBA" id="ARBA00023242"/>
    </source>
</evidence>
<keyword evidence="3" id="KW-0539">Nucleus</keyword>
<dbReference type="AlphaFoldDB" id="K8EL43"/>
<protein>
    <submittedName>
        <fullName evidence="5">Uncharacterized protein</fullName>
    </submittedName>
</protein>
<dbReference type="PANTHER" id="PTHR13405">
    <property type="entry name" value="NUCLEAR PORE COMPLEX PROTEIN NUP133"/>
    <property type="match status" value="1"/>
</dbReference>
<dbReference type="GeneID" id="19012637"/>
<dbReference type="RefSeq" id="XP_007509802.1">
    <property type="nucleotide sequence ID" value="XM_007509740.1"/>
</dbReference>
<evidence type="ECO:0000256" key="2">
    <source>
        <dbReference type="ARBA" id="ARBA00022448"/>
    </source>
</evidence>
<accession>K8EL43</accession>
<evidence type="ECO:0000313" key="6">
    <source>
        <dbReference type="Proteomes" id="UP000198341"/>
    </source>
</evidence>
<dbReference type="PANTHER" id="PTHR13405:SF11">
    <property type="entry name" value="NUCLEAR PORE COMPLEX PROTEIN NUP133"/>
    <property type="match status" value="1"/>
</dbReference>
<dbReference type="GO" id="GO:0031080">
    <property type="term" value="C:nuclear pore outer ring"/>
    <property type="evidence" value="ECO:0007669"/>
    <property type="project" value="TreeGrafter"/>
</dbReference>